<evidence type="ECO:0008006" key="4">
    <source>
        <dbReference type="Google" id="ProtNLM"/>
    </source>
</evidence>
<dbReference type="Proteomes" id="UP000552045">
    <property type="component" value="Unassembled WGS sequence"/>
</dbReference>
<keyword evidence="1" id="KW-0732">Signal</keyword>
<evidence type="ECO:0000313" key="3">
    <source>
        <dbReference type="Proteomes" id="UP000552045"/>
    </source>
</evidence>
<organism evidence="2 3">
    <name type="scientific">Microbacterium pseudoresistens</name>
    <dbReference type="NCBI Taxonomy" id="640634"/>
    <lineage>
        <taxon>Bacteria</taxon>
        <taxon>Bacillati</taxon>
        <taxon>Actinomycetota</taxon>
        <taxon>Actinomycetes</taxon>
        <taxon>Micrococcales</taxon>
        <taxon>Microbacteriaceae</taxon>
        <taxon>Microbacterium</taxon>
    </lineage>
</organism>
<dbReference type="AlphaFoldDB" id="A0A7Y9JMV6"/>
<evidence type="ECO:0000256" key="1">
    <source>
        <dbReference type="SAM" id="SignalP"/>
    </source>
</evidence>
<keyword evidence="3" id="KW-1185">Reference proteome</keyword>
<name>A0A7Y9JMV6_9MICO</name>
<dbReference type="EMBL" id="JACCBH010000001">
    <property type="protein sequence ID" value="NYD54760.1"/>
    <property type="molecule type" value="Genomic_DNA"/>
</dbReference>
<dbReference type="RefSeq" id="WP_179433324.1">
    <property type="nucleotide sequence ID" value="NZ_BAABLC010000002.1"/>
</dbReference>
<proteinExistence type="predicted"/>
<sequence length="116" mass="10672">MAGTAAALGAATAAAALAFGAALLGGAATVSQRVAGAADAAALAAADVASGAVPSAADACTVAARVARAAGARLDDCAVDEQVAVVQVSAAYAGTHAVARSRAAPPESAADDGSPR</sequence>
<protein>
    <recommendedName>
        <fullName evidence="4">Helicase</fullName>
    </recommendedName>
</protein>
<gene>
    <name evidence="2" type="ORF">BKA02_001815</name>
</gene>
<feature type="signal peptide" evidence="1">
    <location>
        <begin position="1"/>
        <end position="18"/>
    </location>
</feature>
<accession>A0A7Y9JMV6</accession>
<feature type="chain" id="PRO_5038401086" description="Helicase" evidence="1">
    <location>
        <begin position="19"/>
        <end position="116"/>
    </location>
</feature>
<reference evidence="2 3" key="1">
    <citation type="submission" date="2020-07" db="EMBL/GenBank/DDBJ databases">
        <title>Sequencing the genomes of 1000 actinobacteria strains.</title>
        <authorList>
            <person name="Klenk H.-P."/>
        </authorList>
    </citation>
    <scope>NUCLEOTIDE SEQUENCE [LARGE SCALE GENOMIC DNA]</scope>
    <source>
        <strain evidence="2 3">DSM 22185</strain>
    </source>
</reference>
<evidence type="ECO:0000313" key="2">
    <source>
        <dbReference type="EMBL" id="NYD54760.1"/>
    </source>
</evidence>
<comment type="caution">
    <text evidence="2">The sequence shown here is derived from an EMBL/GenBank/DDBJ whole genome shotgun (WGS) entry which is preliminary data.</text>
</comment>